<proteinExistence type="inferred from homology"/>
<dbReference type="InterPro" id="IPR036397">
    <property type="entry name" value="RNaseH_sf"/>
</dbReference>
<protein>
    <recommendedName>
        <fullName evidence="13 14">Crossover junction endodeoxyribonuclease RuvC</fullName>
        <ecNumber evidence="13 14">3.1.21.10</ecNumber>
    </recommendedName>
    <alternativeName>
        <fullName evidence="13">Holliday junction nuclease RuvC</fullName>
    </alternativeName>
    <alternativeName>
        <fullName evidence="13">Holliday junction resolvase RuvC</fullName>
    </alternativeName>
</protein>
<comment type="subcellular location">
    <subcellularLocation>
        <location evidence="13">Cytoplasm</location>
    </subcellularLocation>
</comment>
<dbReference type="PROSITE" id="PS01321">
    <property type="entry name" value="RUVC"/>
    <property type="match status" value="1"/>
</dbReference>
<evidence type="ECO:0000256" key="2">
    <source>
        <dbReference type="ARBA" id="ARBA00022490"/>
    </source>
</evidence>
<dbReference type="FunFam" id="3.30.420.10:FF:000002">
    <property type="entry name" value="Crossover junction endodeoxyribonuclease RuvC"/>
    <property type="match status" value="1"/>
</dbReference>
<feature type="binding site" evidence="13">
    <location>
        <position position="142"/>
    </location>
    <ligand>
        <name>Mg(2+)</name>
        <dbReference type="ChEBI" id="CHEBI:18420"/>
        <label>1</label>
    </ligand>
</feature>
<evidence type="ECO:0000256" key="13">
    <source>
        <dbReference type="HAMAP-Rule" id="MF_00034"/>
    </source>
</evidence>
<dbReference type="PATRIC" id="fig|1618983.3.peg.63"/>
<dbReference type="GO" id="GO:0006310">
    <property type="term" value="P:DNA recombination"/>
    <property type="evidence" value="ECO:0007669"/>
    <property type="project" value="UniProtKB-UniRule"/>
</dbReference>
<evidence type="ECO:0000313" key="16">
    <source>
        <dbReference type="Proteomes" id="UP000033930"/>
    </source>
</evidence>
<keyword evidence="10 13" id="KW-0233">DNA recombination</keyword>
<keyword evidence="2 13" id="KW-0963">Cytoplasm</keyword>
<evidence type="ECO:0000256" key="5">
    <source>
        <dbReference type="ARBA" id="ARBA00022759"/>
    </source>
</evidence>
<dbReference type="SUPFAM" id="SSF53098">
    <property type="entry name" value="Ribonuclease H-like"/>
    <property type="match status" value="1"/>
</dbReference>
<feature type="active site" evidence="13">
    <location>
        <position position="9"/>
    </location>
</feature>
<dbReference type="Proteomes" id="UP000033930">
    <property type="component" value="Unassembled WGS sequence"/>
</dbReference>
<comment type="function">
    <text evidence="13">The RuvA-RuvB-RuvC complex processes Holliday junction (HJ) DNA during genetic recombination and DNA repair. Endonuclease that resolves HJ intermediates. Cleaves cruciform DNA by making single-stranded nicks across the HJ at symmetrical positions within the homologous arms, yielding a 5'-phosphate and a 3'-hydroxyl group; requires a central core of homology in the junction. The consensus cleavage sequence is 5'-(A/T)TT(C/G)-3'. Cleavage occurs on the 3'-side of the TT dinucleotide at the point of strand exchange. HJ branch migration catalyzed by RuvA-RuvB allows RuvC to scan DNA until it finds its consensus sequence, where it cleaves and resolves the cruciform DNA.</text>
</comment>
<comment type="similarity">
    <text evidence="1 13">Belongs to the RuvC family.</text>
</comment>
<keyword evidence="7 13" id="KW-0378">Hydrolase</keyword>
<keyword evidence="6 13" id="KW-0227">DNA damage</keyword>
<evidence type="ECO:0000256" key="7">
    <source>
        <dbReference type="ARBA" id="ARBA00022801"/>
    </source>
</evidence>
<keyword evidence="11 13" id="KW-0234">DNA repair</keyword>
<name>A0A0G0VGG5_9BACT</name>
<evidence type="ECO:0000256" key="3">
    <source>
        <dbReference type="ARBA" id="ARBA00022722"/>
    </source>
</evidence>
<keyword evidence="4 13" id="KW-0479">Metal-binding</keyword>
<evidence type="ECO:0000256" key="11">
    <source>
        <dbReference type="ARBA" id="ARBA00023204"/>
    </source>
</evidence>
<dbReference type="AlphaFoldDB" id="A0A0G0VGG5"/>
<dbReference type="Pfam" id="PF02075">
    <property type="entry name" value="RuvC"/>
    <property type="match status" value="1"/>
</dbReference>
<sequence>MNKRVLGIDPGFGRCGFGMIAFDGRDWQCERHGVITTEAGLDFEVRLLEIGRDIDALIEQLKPQAVVLEELFFAKSTTTALQVAEVRGVIQYLAAVKGLEVIGVKPNEIKLAVTGYGRADKPQMQEMIKAIFHLSEVPKPDDAADALAIAWTGAQKLRF</sequence>
<accession>A0A0G0VGG5</accession>
<dbReference type="EMBL" id="LCAW01000001">
    <property type="protein sequence ID" value="KKS00080.1"/>
    <property type="molecule type" value="Genomic_DNA"/>
</dbReference>
<reference evidence="15 16" key="1">
    <citation type="journal article" date="2015" name="Nature">
        <title>rRNA introns, odd ribosomes, and small enigmatic genomes across a large radiation of phyla.</title>
        <authorList>
            <person name="Brown C.T."/>
            <person name="Hug L.A."/>
            <person name="Thomas B.C."/>
            <person name="Sharon I."/>
            <person name="Castelle C.J."/>
            <person name="Singh A."/>
            <person name="Wilkins M.J."/>
            <person name="Williams K.H."/>
            <person name="Banfield J.F."/>
        </authorList>
    </citation>
    <scope>NUCLEOTIDE SEQUENCE [LARGE SCALE GENOMIC DNA]</scope>
</reference>
<evidence type="ECO:0000256" key="1">
    <source>
        <dbReference type="ARBA" id="ARBA00009518"/>
    </source>
</evidence>
<dbReference type="PANTHER" id="PTHR30194:SF3">
    <property type="entry name" value="CROSSOVER JUNCTION ENDODEOXYRIBONUCLEASE RUVC"/>
    <property type="match status" value="1"/>
</dbReference>
<dbReference type="GO" id="GO:0048476">
    <property type="term" value="C:Holliday junction resolvase complex"/>
    <property type="evidence" value="ECO:0007669"/>
    <property type="project" value="UniProtKB-UniRule"/>
</dbReference>
<keyword evidence="9 13" id="KW-0238">DNA-binding</keyword>
<dbReference type="PANTHER" id="PTHR30194">
    <property type="entry name" value="CROSSOVER JUNCTION ENDODEOXYRIBONUCLEASE RUVC"/>
    <property type="match status" value="1"/>
</dbReference>
<evidence type="ECO:0000256" key="6">
    <source>
        <dbReference type="ARBA" id="ARBA00022763"/>
    </source>
</evidence>
<evidence type="ECO:0000256" key="8">
    <source>
        <dbReference type="ARBA" id="ARBA00022842"/>
    </source>
</evidence>
<dbReference type="NCBIfam" id="TIGR00228">
    <property type="entry name" value="ruvC"/>
    <property type="match status" value="1"/>
</dbReference>
<dbReference type="GO" id="GO:0000287">
    <property type="term" value="F:magnesium ion binding"/>
    <property type="evidence" value="ECO:0007669"/>
    <property type="project" value="UniProtKB-UniRule"/>
</dbReference>
<dbReference type="NCBIfam" id="NF000711">
    <property type="entry name" value="PRK00039.2-1"/>
    <property type="match status" value="1"/>
</dbReference>
<dbReference type="EC" id="3.1.21.10" evidence="13 14"/>
<evidence type="ECO:0000256" key="4">
    <source>
        <dbReference type="ARBA" id="ARBA00022723"/>
    </source>
</evidence>
<comment type="subunit">
    <text evidence="13">Homodimer which binds Holliday junction (HJ) DNA. The HJ becomes 2-fold symmetrical on binding to RuvC with unstacked arms; it has a different conformation from HJ DNA in complex with RuvA. In the full resolvosome a probable DNA-RuvA(4)-RuvB(12)-RuvC(2) complex forms which resolves the HJ.</text>
</comment>
<evidence type="ECO:0000256" key="9">
    <source>
        <dbReference type="ARBA" id="ARBA00023125"/>
    </source>
</evidence>
<keyword evidence="3 13" id="KW-0540">Nuclease</keyword>
<evidence type="ECO:0000256" key="10">
    <source>
        <dbReference type="ARBA" id="ARBA00023172"/>
    </source>
</evidence>
<comment type="catalytic activity">
    <reaction evidence="12 13">
        <text>Endonucleolytic cleavage at a junction such as a reciprocal single-stranded crossover between two homologous DNA duplexes (Holliday junction).</text>
        <dbReference type="EC" id="3.1.21.10"/>
    </reaction>
</comment>
<dbReference type="InterPro" id="IPR012337">
    <property type="entry name" value="RNaseH-like_sf"/>
</dbReference>
<feature type="binding site" evidence="13">
    <location>
        <position position="69"/>
    </location>
    <ligand>
        <name>Mg(2+)</name>
        <dbReference type="ChEBI" id="CHEBI:18420"/>
        <label>2</label>
    </ligand>
</feature>
<organism evidence="15 16">
    <name type="scientific">Candidatus Uhrbacteria bacterium GW2011_GWC1_41_20</name>
    <dbReference type="NCBI Taxonomy" id="1618983"/>
    <lineage>
        <taxon>Bacteria</taxon>
        <taxon>Candidatus Uhriibacteriota</taxon>
    </lineage>
</organism>
<dbReference type="InterPro" id="IPR002176">
    <property type="entry name" value="X-over_junc_endoDNase_RuvC"/>
</dbReference>
<dbReference type="InterPro" id="IPR020563">
    <property type="entry name" value="X-over_junc_endoDNase_Mg_BS"/>
</dbReference>
<dbReference type="HAMAP" id="MF_00034">
    <property type="entry name" value="RuvC"/>
    <property type="match status" value="1"/>
</dbReference>
<feature type="binding site" evidence="13">
    <location>
        <position position="9"/>
    </location>
    <ligand>
        <name>Mg(2+)</name>
        <dbReference type="ChEBI" id="CHEBI:18420"/>
        <label>1</label>
    </ligand>
</feature>
<dbReference type="GO" id="GO:0008821">
    <property type="term" value="F:crossover junction DNA endonuclease activity"/>
    <property type="evidence" value="ECO:0007669"/>
    <property type="project" value="UniProtKB-UniRule"/>
</dbReference>
<dbReference type="CDD" id="cd16962">
    <property type="entry name" value="RuvC"/>
    <property type="match status" value="1"/>
</dbReference>
<comment type="caution">
    <text evidence="15">The sequence shown here is derived from an EMBL/GenBank/DDBJ whole genome shotgun (WGS) entry which is preliminary data.</text>
</comment>
<dbReference type="Gene3D" id="3.30.420.10">
    <property type="entry name" value="Ribonuclease H-like superfamily/Ribonuclease H"/>
    <property type="match status" value="1"/>
</dbReference>
<dbReference type="GO" id="GO:0003677">
    <property type="term" value="F:DNA binding"/>
    <property type="evidence" value="ECO:0007669"/>
    <property type="project" value="UniProtKB-KW"/>
</dbReference>
<gene>
    <name evidence="13" type="primary">ruvC</name>
    <name evidence="15" type="ORF">UU50_C0001G0063</name>
</gene>
<dbReference type="GO" id="GO:0006281">
    <property type="term" value="P:DNA repair"/>
    <property type="evidence" value="ECO:0007669"/>
    <property type="project" value="UniProtKB-UniRule"/>
</dbReference>
<feature type="active site" evidence="13">
    <location>
        <position position="142"/>
    </location>
</feature>
<feature type="active site" evidence="13">
    <location>
        <position position="69"/>
    </location>
</feature>
<dbReference type="PRINTS" id="PR00696">
    <property type="entry name" value="RSOLVASERUVC"/>
</dbReference>
<comment type="cofactor">
    <cofactor evidence="13">
        <name>Mg(2+)</name>
        <dbReference type="ChEBI" id="CHEBI:18420"/>
    </cofactor>
    <text evidence="13">Binds 2 Mg(2+) ion per subunit.</text>
</comment>
<evidence type="ECO:0000256" key="12">
    <source>
        <dbReference type="ARBA" id="ARBA00029354"/>
    </source>
</evidence>
<keyword evidence="5 13" id="KW-0255">Endonuclease</keyword>
<dbReference type="GO" id="GO:0005737">
    <property type="term" value="C:cytoplasm"/>
    <property type="evidence" value="ECO:0007669"/>
    <property type="project" value="UniProtKB-SubCell"/>
</dbReference>
<evidence type="ECO:0000313" key="15">
    <source>
        <dbReference type="EMBL" id="KKS00080.1"/>
    </source>
</evidence>
<keyword evidence="8 13" id="KW-0460">Magnesium</keyword>
<evidence type="ECO:0000256" key="14">
    <source>
        <dbReference type="NCBIfam" id="TIGR00228"/>
    </source>
</evidence>